<name>A0A0V0R5K8_PSEPJ</name>
<sequence length="184" mass="22320">MELNIKIVQTRWYIQDQIWCLEMEEERKNIQLWAKQMFHNEQNIYQIEDSILDKNNYNLDEQENSKQMSFYFPNFRIKYRQQQYENQYKQLQKISNGKKLILKFILQDTEFNIKQCISLDNIFCGQDLITAFQIQKIGILMDYGAEDQDSFSIYTSDIIVKDSGDYYSMDIDIRIDMNEDVIYE</sequence>
<comment type="caution">
    <text evidence="1">The sequence shown here is derived from an EMBL/GenBank/DDBJ whole genome shotgun (WGS) entry which is preliminary data.</text>
</comment>
<dbReference type="Proteomes" id="UP000054937">
    <property type="component" value="Unassembled WGS sequence"/>
</dbReference>
<accession>A0A0V0R5K8</accession>
<reference evidence="1 2" key="1">
    <citation type="journal article" date="2015" name="Sci. Rep.">
        <title>Genome of the facultative scuticociliatosis pathogen Pseudocohnilembus persalinus provides insight into its virulence through horizontal gene transfer.</title>
        <authorList>
            <person name="Xiong J."/>
            <person name="Wang G."/>
            <person name="Cheng J."/>
            <person name="Tian M."/>
            <person name="Pan X."/>
            <person name="Warren A."/>
            <person name="Jiang C."/>
            <person name="Yuan D."/>
            <person name="Miao W."/>
        </authorList>
    </citation>
    <scope>NUCLEOTIDE SEQUENCE [LARGE SCALE GENOMIC DNA]</scope>
    <source>
        <strain evidence="1">36N120E</strain>
    </source>
</reference>
<organism evidence="1 2">
    <name type="scientific">Pseudocohnilembus persalinus</name>
    <name type="common">Ciliate</name>
    <dbReference type="NCBI Taxonomy" id="266149"/>
    <lineage>
        <taxon>Eukaryota</taxon>
        <taxon>Sar</taxon>
        <taxon>Alveolata</taxon>
        <taxon>Ciliophora</taxon>
        <taxon>Intramacronucleata</taxon>
        <taxon>Oligohymenophorea</taxon>
        <taxon>Scuticociliatia</taxon>
        <taxon>Philasterida</taxon>
        <taxon>Pseudocohnilembidae</taxon>
        <taxon>Pseudocohnilembus</taxon>
    </lineage>
</organism>
<proteinExistence type="predicted"/>
<evidence type="ECO:0000313" key="2">
    <source>
        <dbReference type="Proteomes" id="UP000054937"/>
    </source>
</evidence>
<keyword evidence="2" id="KW-1185">Reference proteome</keyword>
<evidence type="ECO:0000313" key="1">
    <source>
        <dbReference type="EMBL" id="KRX09778.1"/>
    </source>
</evidence>
<protein>
    <submittedName>
        <fullName evidence="1">Uncharacterized protein</fullName>
    </submittedName>
</protein>
<dbReference type="InParanoid" id="A0A0V0R5K8"/>
<gene>
    <name evidence="1" type="ORF">PPERSA_02650</name>
</gene>
<dbReference type="EMBL" id="LDAU01000044">
    <property type="protein sequence ID" value="KRX09778.1"/>
    <property type="molecule type" value="Genomic_DNA"/>
</dbReference>
<dbReference type="AlphaFoldDB" id="A0A0V0R5K8"/>